<reference evidence="1" key="1">
    <citation type="journal article" date="2014" name="PLoS ONE">
        <title>Transcriptome-Based Identification of ABC Transporters in the Western Tarnished Plant Bug Lygus hesperus.</title>
        <authorList>
            <person name="Hull J.J."/>
            <person name="Chaney K."/>
            <person name="Geib S.M."/>
            <person name="Fabrick J.A."/>
            <person name="Brent C.S."/>
            <person name="Walsh D."/>
            <person name="Lavine L.C."/>
        </authorList>
    </citation>
    <scope>NUCLEOTIDE SEQUENCE</scope>
</reference>
<dbReference type="Pfam" id="PF03564">
    <property type="entry name" value="DUF1759"/>
    <property type="match status" value="1"/>
</dbReference>
<name>A0A0A9W374_LYGHE</name>
<evidence type="ECO:0000313" key="1">
    <source>
        <dbReference type="EMBL" id="JAG00908.1"/>
    </source>
</evidence>
<dbReference type="EMBL" id="GBHO01042696">
    <property type="protein sequence ID" value="JAG00908.1"/>
    <property type="molecule type" value="Transcribed_RNA"/>
</dbReference>
<gene>
    <name evidence="1" type="primary">TCM62</name>
    <name evidence="1" type="ORF">CM83_5018</name>
</gene>
<feature type="non-terminal residue" evidence="1">
    <location>
        <position position="101"/>
    </location>
</feature>
<accession>A0A0A9W374</accession>
<feature type="non-terminal residue" evidence="1">
    <location>
        <position position="1"/>
    </location>
</feature>
<sequence length="101" mass="11826">YELLKSHYTNKRLLAAHYLDKLLNMSRLKSNSPKDIRGFVDCIQANVTSLSKIQIADFRDFFLLHISLRCLDFSTRKKFEETFISTTFPTLNNLVSHLEDQ</sequence>
<proteinExistence type="predicted"/>
<reference evidence="1" key="2">
    <citation type="submission" date="2014-07" db="EMBL/GenBank/DDBJ databases">
        <authorList>
            <person name="Hull J."/>
        </authorList>
    </citation>
    <scope>NUCLEOTIDE SEQUENCE</scope>
</reference>
<dbReference type="InterPro" id="IPR005312">
    <property type="entry name" value="DUF1759"/>
</dbReference>
<dbReference type="AlphaFoldDB" id="A0A0A9W374"/>
<protein>
    <submittedName>
        <fullName evidence="1">Mitochondrial chaperone TCM62</fullName>
    </submittedName>
</protein>
<organism evidence="1">
    <name type="scientific">Lygus hesperus</name>
    <name type="common">Western plant bug</name>
    <dbReference type="NCBI Taxonomy" id="30085"/>
    <lineage>
        <taxon>Eukaryota</taxon>
        <taxon>Metazoa</taxon>
        <taxon>Ecdysozoa</taxon>
        <taxon>Arthropoda</taxon>
        <taxon>Hexapoda</taxon>
        <taxon>Insecta</taxon>
        <taxon>Pterygota</taxon>
        <taxon>Neoptera</taxon>
        <taxon>Paraneoptera</taxon>
        <taxon>Hemiptera</taxon>
        <taxon>Heteroptera</taxon>
        <taxon>Panheteroptera</taxon>
        <taxon>Cimicomorpha</taxon>
        <taxon>Miridae</taxon>
        <taxon>Mirini</taxon>
        <taxon>Lygus</taxon>
    </lineage>
</organism>